<proteinExistence type="predicted"/>
<feature type="compositionally biased region" description="Low complexity" evidence="1">
    <location>
        <begin position="132"/>
        <end position="144"/>
    </location>
</feature>
<accession>A0ABY5CPG7</accession>
<dbReference type="EMBL" id="CP074347">
    <property type="protein sequence ID" value="USU99221.1"/>
    <property type="molecule type" value="Genomic_DNA"/>
</dbReference>
<gene>
    <name evidence="2" type="ORF">KFQ06_14240</name>
</gene>
<name>A0ABY5CPG7_9GAMM</name>
<dbReference type="Proteomes" id="UP001056873">
    <property type="component" value="Chromosome"/>
</dbReference>
<protein>
    <submittedName>
        <fullName evidence="2">Type II toxin-antitoxin system RelE/ParE family toxin</fullName>
    </submittedName>
</protein>
<evidence type="ECO:0000313" key="2">
    <source>
        <dbReference type="EMBL" id="USU99221.1"/>
    </source>
</evidence>
<dbReference type="InterPro" id="IPR009387">
    <property type="entry name" value="HigB-2"/>
</dbReference>
<evidence type="ECO:0000256" key="1">
    <source>
        <dbReference type="SAM" id="MobiDB-lite"/>
    </source>
</evidence>
<evidence type="ECO:0000313" key="3">
    <source>
        <dbReference type="Proteomes" id="UP001056873"/>
    </source>
</evidence>
<feature type="region of interest" description="Disordered" evidence="1">
    <location>
        <begin position="122"/>
        <end position="144"/>
    </location>
</feature>
<keyword evidence="3" id="KW-1185">Reference proteome</keyword>
<dbReference type="RefSeq" id="WP_234585074.1">
    <property type="nucleotide sequence ID" value="NZ_CAMIPG010000006.1"/>
</dbReference>
<reference evidence="2" key="1">
    <citation type="journal article" date="2022" name="BMC Genomics">
        <title>Genome sequence of the entomopathogenic Serratia entomophila isolate 626 and characterisation of the species specific itaconate degradation pathway.</title>
        <authorList>
            <person name="Vaughan A.L."/>
            <person name="Altermann E."/>
            <person name="Glare T.R."/>
            <person name="Hurst M.R.H."/>
        </authorList>
    </citation>
    <scope>NUCLEOTIDE SEQUENCE</scope>
    <source>
        <strain evidence="2">626</strain>
    </source>
</reference>
<organism evidence="2 3">
    <name type="scientific">Serratia entomophila</name>
    <dbReference type="NCBI Taxonomy" id="42906"/>
    <lineage>
        <taxon>Bacteria</taxon>
        <taxon>Pseudomonadati</taxon>
        <taxon>Pseudomonadota</taxon>
        <taxon>Gammaproteobacteria</taxon>
        <taxon>Enterobacterales</taxon>
        <taxon>Yersiniaceae</taxon>
        <taxon>Serratia</taxon>
    </lineage>
</organism>
<sequence>MTDIYLTKTFQAFAAGERIRDAAIIKAAREMQNQLYDANLGGCVYKKRIARPGGGKRNGYRVLIAFCDENRLFFMRGFAKNERENITADELQGLKHLAALYLDYSPFRLYQLVNSKTLRKLSDEQDPCRDPSGSSGAASGGIRR</sequence>
<dbReference type="GeneID" id="75023189"/>
<dbReference type="Pfam" id="PF06296">
    <property type="entry name" value="RelE"/>
    <property type="match status" value="1"/>
</dbReference>
<dbReference type="PIRSF" id="PIRSF018634">
    <property type="entry name" value="UCP018634"/>
    <property type="match status" value="1"/>
</dbReference>